<dbReference type="SUPFAM" id="SSF54427">
    <property type="entry name" value="NTF2-like"/>
    <property type="match status" value="1"/>
</dbReference>
<protein>
    <submittedName>
        <fullName evidence="2">SnoaL-like domain protein</fullName>
    </submittedName>
</protein>
<dbReference type="EMBL" id="CP015136">
    <property type="protein sequence ID" value="AMY08381.1"/>
    <property type="molecule type" value="Genomic_DNA"/>
</dbReference>
<evidence type="ECO:0000259" key="1">
    <source>
        <dbReference type="Pfam" id="PF14534"/>
    </source>
</evidence>
<keyword evidence="3" id="KW-1185">Reference proteome</keyword>
<dbReference type="InterPro" id="IPR032710">
    <property type="entry name" value="NTF2-like_dom_sf"/>
</dbReference>
<gene>
    <name evidence="2" type="ORF">LuPra_01581</name>
</gene>
<sequence>MLSDEDRLAIAAVHREWVDAELKGDMSAVLQLCTAEPVWLPPDHGPLCGRAAIVRWLAAQPHEGVVRIDIDRLAIDGLDSFAWKVATFRTTLDRPAATGPSVFAGAHGWLLQRDDAGTWRVAVVTWTTARPDHRRER</sequence>
<dbReference type="Gene3D" id="3.10.450.50">
    <property type="match status" value="1"/>
</dbReference>
<dbReference type="STRING" id="1855912.LuPra_01581"/>
<dbReference type="RefSeq" id="WP_157898877.1">
    <property type="nucleotide sequence ID" value="NZ_CP015136.1"/>
</dbReference>
<dbReference type="Pfam" id="PF14534">
    <property type="entry name" value="DUF4440"/>
    <property type="match status" value="1"/>
</dbReference>
<proteinExistence type="predicted"/>
<dbReference type="AlphaFoldDB" id="A0A143PIQ1"/>
<dbReference type="Proteomes" id="UP000076079">
    <property type="component" value="Chromosome"/>
</dbReference>
<accession>A0A143PIQ1</accession>
<reference evidence="2 3" key="1">
    <citation type="journal article" date="2016" name="Genome Announc.">
        <title>First Complete Genome Sequence of a Subdivision 6 Acidobacterium Strain.</title>
        <authorList>
            <person name="Huang S."/>
            <person name="Vieira S."/>
            <person name="Bunk B."/>
            <person name="Riedel T."/>
            <person name="Sproer C."/>
            <person name="Overmann J."/>
        </authorList>
    </citation>
    <scope>NUCLEOTIDE SEQUENCE [LARGE SCALE GENOMIC DNA]</scope>
    <source>
        <strain evidence="3">DSM 100886 HEG_-6_39</strain>
    </source>
</reference>
<evidence type="ECO:0000313" key="2">
    <source>
        <dbReference type="EMBL" id="AMY08381.1"/>
    </source>
</evidence>
<evidence type="ECO:0000313" key="3">
    <source>
        <dbReference type="Proteomes" id="UP000076079"/>
    </source>
</evidence>
<feature type="domain" description="DUF4440" evidence="1">
    <location>
        <begin position="10"/>
        <end position="121"/>
    </location>
</feature>
<name>A0A143PIQ1_LUTPR</name>
<dbReference type="InterPro" id="IPR027843">
    <property type="entry name" value="DUF4440"/>
</dbReference>
<dbReference type="KEGG" id="abac:LuPra_01581"/>
<organism evidence="2 3">
    <name type="scientific">Luteitalea pratensis</name>
    <dbReference type="NCBI Taxonomy" id="1855912"/>
    <lineage>
        <taxon>Bacteria</taxon>
        <taxon>Pseudomonadati</taxon>
        <taxon>Acidobacteriota</taxon>
        <taxon>Vicinamibacteria</taxon>
        <taxon>Vicinamibacterales</taxon>
        <taxon>Vicinamibacteraceae</taxon>
        <taxon>Luteitalea</taxon>
    </lineage>
</organism>
<dbReference type="OrthoDB" id="213636at2"/>
<reference evidence="3" key="2">
    <citation type="submission" date="2016-04" db="EMBL/GenBank/DDBJ databases">
        <title>First Complete Genome Sequence of a Subdivision 6 Acidobacterium.</title>
        <authorList>
            <person name="Huang S."/>
            <person name="Vieira S."/>
            <person name="Bunk B."/>
            <person name="Riedel T."/>
            <person name="Sproeer C."/>
            <person name="Overmann J."/>
        </authorList>
    </citation>
    <scope>NUCLEOTIDE SEQUENCE [LARGE SCALE GENOMIC DNA]</scope>
    <source>
        <strain evidence="3">DSM 100886 HEG_-6_39</strain>
    </source>
</reference>